<keyword evidence="1" id="KW-0560">Oxidoreductase</keyword>
<accession>A0A067M4C6</accession>
<evidence type="ECO:0000313" key="4">
    <source>
        <dbReference type="Proteomes" id="UP000027195"/>
    </source>
</evidence>
<evidence type="ECO:0000313" key="3">
    <source>
        <dbReference type="EMBL" id="KDQ10384.1"/>
    </source>
</evidence>
<dbReference type="EMBL" id="KL198068">
    <property type="protein sequence ID" value="KDQ10384.1"/>
    <property type="molecule type" value="Genomic_DNA"/>
</dbReference>
<dbReference type="SUPFAM" id="SSF51430">
    <property type="entry name" value="NAD(P)-linked oxidoreductase"/>
    <property type="match status" value="1"/>
</dbReference>
<dbReference type="STRING" id="930990.A0A067M4C6"/>
<reference evidence="4" key="1">
    <citation type="journal article" date="2014" name="Proc. Natl. Acad. Sci. U.S.A.">
        <title>Extensive sampling of basidiomycete genomes demonstrates inadequacy of the white-rot/brown-rot paradigm for wood decay fungi.</title>
        <authorList>
            <person name="Riley R."/>
            <person name="Salamov A.A."/>
            <person name="Brown D.W."/>
            <person name="Nagy L.G."/>
            <person name="Floudas D."/>
            <person name="Held B.W."/>
            <person name="Levasseur A."/>
            <person name="Lombard V."/>
            <person name="Morin E."/>
            <person name="Otillar R."/>
            <person name="Lindquist E.A."/>
            <person name="Sun H."/>
            <person name="LaButti K.M."/>
            <person name="Schmutz J."/>
            <person name="Jabbour D."/>
            <person name="Luo H."/>
            <person name="Baker S.E."/>
            <person name="Pisabarro A.G."/>
            <person name="Walton J.D."/>
            <person name="Blanchette R.A."/>
            <person name="Henrissat B."/>
            <person name="Martin F."/>
            <person name="Cullen D."/>
            <person name="Hibbett D.S."/>
            <person name="Grigoriev I.V."/>
        </authorList>
    </citation>
    <scope>NUCLEOTIDE SEQUENCE [LARGE SCALE GENOMIC DNA]</scope>
    <source>
        <strain evidence="4">FD-172 SS1</strain>
    </source>
</reference>
<keyword evidence="4" id="KW-1185">Reference proteome</keyword>
<dbReference type="Gene3D" id="3.20.20.100">
    <property type="entry name" value="NADP-dependent oxidoreductase domain"/>
    <property type="match status" value="1"/>
</dbReference>
<dbReference type="InterPro" id="IPR050523">
    <property type="entry name" value="AKR_Detox_Biosynth"/>
</dbReference>
<gene>
    <name evidence="3" type="ORF">BOTBODRAFT_36282</name>
</gene>
<dbReference type="InParanoid" id="A0A067M4C6"/>
<dbReference type="PANTHER" id="PTHR43364">
    <property type="entry name" value="NADH-SPECIFIC METHYLGLYOXAL REDUCTASE-RELATED"/>
    <property type="match status" value="1"/>
</dbReference>
<organism evidence="3 4">
    <name type="scientific">Botryobasidium botryosum (strain FD-172 SS1)</name>
    <dbReference type="NCBI Taxonomy" id="930990"/>
    <lineage>
        <taxon>Eukaryota</taxon>
        <taxon>Fungi</taxon>
        <taxon>Dikarya</taxon>
        <taxon>Basidiomycota</taxon>
        <taxon>Agaricomycotina</taxon>
        <taxon>Agaricomycetes</taxon>
        <taxon>Cantharellales</taxon>
        <taxon>Botryobasidiaceae</taxon>
        <taxon>Botryobasidium</taxon>
    </lineage>
</organism>
<dbReference type="Pfam" id="PF00248">
    <property type="entry name" value="Aldo_ket_red"/>
    <property type="match status" value="1"/>
</dbReference>
<dbReference type="AlphaFoldDB" id="A0A067M4C6"/>
<dbReference type="CDD" id="cd19075">
    <property type="entry name" value="AKR_AKR7A1-5"/>
    <property type="match status" value="1"/>
</dbReference>
<dbReference type="PANTHER" id="PTHR43364:SF4">
    <property type="entry name" value="NAD(P)-LINKED OXIDOREDUCTASE SUPERFAMILY PROTEIN"/>
    <property type="match status" value="1"/>
</dbReference>
<dbReference type="HOGENOM" id="CLU_023205_1_1_1"/>
<dbReference type="InterPro" id="IPR023210">
    <property type="entry name" value="NADP_OxRdtase_dom"/>
</dbReference>
<protein>
    <recommendedName>
        <fullName evidence="2">NADP-dependent oxidoreductase domain-containing protein</fullName>
    </recommendedName>
</protein>
<dbReference type="InterPro" id="IPR036812">
    <property type="entry name" value="NAD(P)_OxRdtase_dom_sf"/>
</dbReference>
<dbReference type="Proteomes" id="UP000027195">
    <property type="component" value="Unassembled WGS sequence"/>
</dbReference>
<dbReference type="GO" id="GO:0016491">
    <property type="term" value="F:oxidoreductase activity"/>
    <property type="evidence" value="ECO:0007669"/>
    <property type="project" value="UniProtKB-KW"/>
</dbReference>
<evidence type="ECO:0000256" key="1">
    <source>
        <dbReference type="ARBA" id="ARBA00023002"/>
    </source>
</evidence>
<sequence>MPSESNLKIVLGTMTFGKSGTEGSRVNTVEDVGHFLDAFQQAGHVELDTARGYTSGTSEELLGEAQWKSRGFELATKIYPSKTVKHTPEFLREYLDISLKALQADKVGIFYLHAPDRSTSWEVTFQATDELYKEGKFNKLGISNYMSWEVAEIVMLCRAKGWIQPTVYQGIYNAVHRAVEPELFPCLRNFGISFYEYNPLGGGFFTGKYTESVNELAKKGTRFDGSTGQSLAYRKRYWKEEYFKAVEIVRSAAEKHGLTVSECALRWVNHHSAMKREHGDAIIIGASTITHLEENLADLEKGPLTEDILVALDQAWEVVKSVVEPYWR</sequence>
<evidence type="ECO:0000259" key="2">
    <source>
        <dbReference type="Pfam" id="PF00248"/>
    </source>
</evidence>
<proteinExistence type="predicted"/>
<feature type="domain" description="NADP-dependent oxidoreductase" evidence="2">
    <location>
        <begin position="8"/>
        <end position="316"/>
    </location>
</feature>
<dbReference type="OrthoDB" id="2310150at2759"/>
<name>A0A067M4C6_BOTB1</name>